<feature type="transmembrane region" description="Helical" evidence="1">
    <location>
        <begin position="109"/>
        <end position="126"/>
    </location>
</feature>
<gene>
    <name evidence="3" type="ORF">FE633_08965</name>
</gene>
<comment type="caution">
    <text evidence="3">The sequence shown here is derived from an EMBL/GenBank/DDBJ whole genome shotgun (WGS) entry which is preliminary data.</text>
</comment>
<keyword evidence="2" id="KW-0732">Signal</keyword>
<keyword evidence="1" id="KW-1133">Transmembrane helix</keyword>
<dbReference type="RefSeq" id="WP_138044572.1">
    <property type="nucleotide sequence ID" value="NZ_VBZC01000008.1"/>
</dbReference>
<dbReference type="EMBL" id="VBZC01000008">
    <property type="protein sequence ID" value="TLS46442.1"/>
    <property type="molecule type" value="Genomic_DNA"/>
</dbReference>
<feature type="signal peptide" evidence="2">
    <location>
        <begin position="1"/>
        <end position="16"/>
    </location>
</feature>
<reference evidence="3 4" key="1">
    <citation type="submission" date="2019-05" db="EMBL/GenBank/DDBJ databases">
        <title>Streptomyces sp. NEAU-C151, a novel actinomycete isolated from soil.</title>
        <authorList>
            <person name="Han L."/>
            <person name="Jiang H."/>
        </authorList>
    </citation>
    <scope>NUCLEOTIDE SEQUENCE [LARGE SCALE GENOMIC DNA]</scope>
    <source>
        <strain evidence="3 4">NEAU-C151</strain>
    </source>
</reference>
<feature type="transmembrane region" description="Helical" evidence="1">
    <location>
        <begin position="210"/>
        <end position="231"/>
    </location>
</feature>
<feature type="transmembrane region" description="Helical" evidence="1">
    <location>
        <begin position="307"/>
        <end position="330"/>
    </location>
</feature>
<evidence type="ECO:0000313" key="3">
    <source>
        <dbReference type="EMBL" id="TLS46442.1"/>
    </source>
</evidence>
<feature type="transmembrane region" description="Helical" evidence="1">
    <location>
        <begin position="342"/>
        <end position="359"/>
    </location>
</feature>
<feature type="transmembrane region" description="Helical" evidence="1">
    <location>
        <begin position="169"/>
        <end position="198"/>
    </location>
</feature>
<name>A0A5R9FR49_9ACTN</name>
<feature type="transmembrane region" description="Helical" evidence="1">
    <location>
        <begin position="77"/>
        <end position="97"/>
    </location>
</feature>
<dbReference type="Pfam" id="PF19528">
    <property type="entry name" value="DUF6056"/>
    <property type="match status" value="1"/>
</dbReference>
<protein>
    <recommendedName>
        <fullName evidence="5">Integral membrane protein</fullName>
    </recommendedName>
</protein>
<organism evidence="3 4">
    <name type="scientific">Streptomyces montanus</name>
    <dbReference type="NCBI Taxonomy" id="2580423"/>
    <lineage>
        <taxon>Bacteria</taxon>
        <taxon>Bacillati</taxon>
        <taxon>Actinomycetota</taxon>
        <taxon>Actinomycetes</taxon>
        <taxon>Kitasatosporales</taxon>
        <taxon>Streptomycetaceae</taxon>
        <taxon>Streptomyces</taxon>
    </lineage>
</organism>
<keyword evidence="1" id="KW-0812">Transmembrane</keyword>
<evidence type="ECO:0000256" key="2">
    <source>
        <dbReference type="SAM" id="SignalP"/>
    </source>
</evidence>
<keyword evidence="4" id="KW-1185">Reference proteome</keyword>
<dbReference type="AlphaFoldDB" id="A0A5R9FR49"/>
<sequence>MVPTLALCGLGMLAFAAWNGIHTRPAADEWCLFPRLEEAGGGVLGLLPGFYNFDNGRVTAAVLYGAYLSPGVVGHQVFAALLVAVTVGVQWGLARSVLRVLGWRGPRGLALLLAVTAAVLFLLGSTNTYKTLYWPGAATVHTLAPVLLAGAVWAALAARGRVGRCTASVYALVVGAEVGTLSEGATLTACVLLVAVLIARRRLLHERVQRFARCWTVCALVGLLTGALVVLTSPGLANRRKTLAHGDDPLSAAAMVKAPLEWLLATADSLFSFPYLAAVALGAVAGAVATRAPGAEPVFARCPASWWIPRAVVVFLVCSLGVVVISQPGLGYQVALATRIRNNYLLFYVVLLMAIGMMLGRTIRSRTRFLDGRVTRTQVLAGLLALCGLGFFALAPPLLDLSWDMRKRAVAWDRQSAWLHRQAANGATNLPYRPLPIADIPEPFMNPKSNWTEACAARYYRVKVLTPTWELP</sequence>
<dbReference type="InterPro" id="IPR045691">
    <property type="entry name" value="DUF6056"/>
</dbReference>
<feature type="transmembrane region" description="Helical" evidence="1">
    <location>
        <begin position="379"/>
        <end position="399"/>
    </location>
</feature>
<feature type="chain" id="PRO_5039475852" description="Integral membrane protein" evidence="2">
    <location>
        <begin position="17"/>
        <end position="472"/>
    </location>
</feature>
<feature type="transmembrane region" description="Helical" evidence="1">
    <location>
        <begin position="262"/>
        <end position="287"/>
    </location>
</feature>
<dbReference type="Proteomes" id="UP000305906">
    <property type="component" value="Unassembled WGS sequence"/>
</dbReference>
<proteinExistence type="predicted"/>
<accession>A0A5R9FR49</accession>
<evidence type="ECO:0008006" key="5">
    <source>
        <dbReference type="Google" id="ProtNLM"/>
    </source>
</evidence>
<keyword evidence="1" id="KW-0472">Membrane</keyword>
<feature type="transmembrane region" description="Helical" evidence="1">
    <location>
        <begin position="132"/>
        <end position="157"/>
    </location>
</feature>
<evidence type="ECO:0000256" key="1">
    <source>
        <dbReference type="SAM" id="Phobius"/>
    </source>
</evidence>
<evidence type="ECO:0000313" key="4">
    <source>
        <dbReference type="Proteomes" id="UP000305906"/>
    </source>
</evidence>